<evidence type="ECO:0000313" key="9">
    <source>
        <dbReference type="EMBL" id="CAF3836748.1"/>
    </source>
</evidence>
<evidence type="ECO:0000256" key="4">
    <source>
        <dbReference type="SAM" id="MobiDB-lite"/>
    </source>
</evidence>
<keyword evidence="3" id="KW-0539">Nucleus</keyword>
<evidence type="ECO:0000313" key="8">
    <source>
        <dbReference type="EMBL" id="CAF3751700.1"/>
    </source>
</evidence>
<dbReference type="InterPro" id="IPR011943">
    <property type="entry name" value="HAD-SF_hydro_IIID"/>
</dbReference>
<dbReference type="PANTHER" id="PTHR48493:SF1">
    <property type="entry name" value="UBIQUITIN-LIKE DOMAIN-CONTAINING CTD PHOSPHATASE 1"/>
    <property type="match status" value="1"/>
</dbReference>
<dbReference type="AlphaFoldDB" id="A0A814FAG6"/>
<dbReference type="Proteomes" id="UP000681722">
    <property type="component" value="Unassembled WGS sequence"/>
</dbReference>
<dbReference type="InterPro" id="IPR051658">
    <property type="entry name" value="UBLCP1"/>
</dbReference>
<dbReference type="Proteomes" id="UP000663829">
    <property type="component" value="Unassembled WGS sequence"/>
</dbReference>
<keyword evidence="2" id="KW-0378">Hydrolase</keyword>
<dbReference type="EMBL" id="CAJOBC010002795">
    <property type="protein sequence ID" value="CAF3751700.1"/>
    <property type="molecule type" value="Genomic_DNA"/>
</dbReference>
<dbReference type="GO" id="GO:0005634">
    <property type="term" value="C:nucleus"/>
    <property type="evidence" value="ECO:0007669"/>
    <property type="project" value="UniProtKB-SubCell"/>
</dbReference>
<protein>
    <recommendedName>
        <fullName evidence="5">FCP1 homology domain-containing protein</fullName>
    </recommendedName>
</protein>
<feature type="domain" description="FCP1 homology" evidence="5">
    <location>
        <begin position="174"/>
        <end position="344"/>
    </location>
</feature>
<dbReference type="InterPro" id="IPR029071">
    <property type="entry name" value="Ubiquitin-like_domsf"/>
</dbReference>
<evidence type="ECO:0000313" key="7">
    <source>
        <dbReference type="EMBL" id="CAF1072641.1"/>
    </source>
</evidence>
<dbReference type="InterPro" id="IPR036412">
    <property type="entry name" value="HAD-like_sf"/>
</dbReference>
<dbReference type="OrthoDB" id="1711508at2759"/>
<dbReference type="NCBIfam" id="TIGR02245">
    <property type="entry name" value="HAD_IIID1"/>
    <property type="match status" value="1"/>
</dbReference>
<comment type="caution">
    <text evidence="6">The sequence shown here is derived from an EMBL/GenBank/DDBJ whole genome shotgun (WGS) entry which is preliminary data.</text>
</comment>
<dbReference type="GO" id="GO:0090364">
    <property type="term" value="P:regulation of proteasome assembly"/>
    <property type="evidence" value="ECO:0007669"/>
    <property type="project" value="InterPro"/>
</dbReference>
<name>A0A814FAG6_9BILA</name>
<dbReference type="Gene3D" id="3.40.50.1000">
    <property type="entry name" value="HAD superfamily/HAD-like"/>
    <property type="match status" value="1"/>
</dbReference>
<dbReference type="EMBL" id="CAJOBA010008792">
    <property type="protein sequence ID" value="CAF3836748.1"/>
    <property type="molecule type" value="Genomic_DNA"/>
</dbReference>
<reference evidence="6" key="1">
    <citation type="submission" date="2021-02" db="EMBL/GenBank/DDBJ databases">
        <authorList>
            <person name="Nowell W R."/>
        </authorList>
    </citation>
    <scope>NUCLEOTIDE SEQUENCE</scope>
</reference>
<dbReference type="Pfam" id="PF03031">
    <property type="entry name" value="NIF"/>
    <property type="match status" value="1"/>
</dbReference>
<dbReference type="EMBL" id="CAJNOK010008777">
    <property type="protein sequence ID" value="CAF1072641.1"/>
    <property type="molecule type" value="Genomic_DNA"/>
</dbReference>
<evidence type="ECO:0000313" key="6">
    <source>
        <dbReference type="EMBL" id="CAF0978986.1"/>
    </source>
</evidence>
<dbReference type="Proteomes" id="UP000682733">
    <property type="component" value="Unassembled WGS sequence"/>
</dbReference>
<feature type="region of interest" description="Disordered" evidence="4">
    <location>
        <begin position="120"/>
        <end position="145"/>
    </location>
</feature>
<keyword evidence="10" id="KW-1185">Reference proteome</keyword>
<evidence type="ECO:0000256" key="2">
    <source>
        <dbReference type="ARBA" id="ARBA00022801"/>
    </source>
</evidence>
<dbReference type="SUPFAM" id="SSF56784">
    <property type="entry name" value="HAD-like"/>
    <property type="match status" value="1"/>
</dbReference>
<dbReference type="InterPro" id="IPR004274">
    <property type="entry name" value="FCP1_dom"/>
</dbReference>
<evidence type="ECO:0000313" key="10">
    <source>
        <dbReference type="Proteomes" id="UP000663829"/>
    </source>
</evidence>
<accession>A0A814FAG6</accession>
<dbReference type="PANTHER" id="PTHR48493">
    <property type="entry name" value="UBIQUITIN-LIKE DOMAIN-CONTAINING CTD PHOSPHATASE 1"/>
    <property type="match status" value="1"/>
</dbReference>
<evidence type="ECO:0000256" key="1">
    <source>
        <dbReference type="ARBA" id="ARBA00004123"/>
    </source>
</evidence>
<dbReference type="GO" id="GO:0004722">
    <property type="term" value="F:protein serine/threonine phosphatase activity"/>
    <property type="evidence" value="ECO:0007669"/>
    <property type="project" value="TreeGrafter"/>
</dbReference>
<comment type="subcellular location">
    <subcellularLocation>
        <location evidence="1">Nucleus</location>
    </subcellularLocation>
</comment>
<dbReference type="EMBL" id="CAJNOQ010002795">
    <property type="protein sequence ID" value="CAF0978986.1"/>
    <property type="molecule type" value="Genomic_DNA"/>
</dbReference>
<evidence type="ECO:0000259" key="5">
    <source>
        <dbReference type="PROSITE" id="PS50969"/>
    </source>
</evidence>
<dbReference type="SMART" id="SM00577">
    <property type="entry name" value="CPDc"/>
    <property type="match status" value="1"/>
</dbReference>
<dbReference type="Gene3D" id="3.10.20.90">
    <property type="entry name" value="Phosphatidylinositol 3-kinase Catalytic Subunit, Chain A, domain 1"/>
    <property type="match status" value="1"/>
</dbReference>
<organism evidence="6 10">
    <name type="scientific">Didymodactylos carnosus</name>
    <dbReference type="NCBI Taxonomy" id="1234261"/>
    <lineage>
        <taxon>Eukaryota</taxon>
        <taxon>Metazoa</taxon>
        <taxon>Spiralia</taxon>
        <taxon>Gnathifera</taxon>
        <taxon>Rotifera</taxon>
        <taxon>Eurotatoria</taxon>
        <taxon>Bdelloidea</taxon>
        <taxon>Philodinida</taxon>
        <taxon>Philodinidae</taxon>
        <taxon>Didymodactylos</taxon>
    </lineage>
</organism>
<dbReference type="SUPFAM" id="SSF54236">
    <property type="entry name" value="Ubiquitin-like"/>
    <property type="match status" value="1"/>
</dbReference>
<proteinExistence type="predicted"/>
<gene>
    <name evidence="6" type="ORF">GPM918_LOCUS12647</name>
    <name evidence="7" type="ORF">OVA965_LOCUS17969</name>
    <name evidence="8" type="ORF">SRO942_LOCUS12647</name>
    <name evidence="9" type="ORF">TMI583_LOCUS17981</name>
</gene>
<sequence>MASSTSDVKRTIFVKWNKQDFLFDLLLTQTVFDLKLLIYEQTRILPDRQKLMGLKMKTSTTVAPLDTTLINDLNLTSTTKIMLMGTPEESIQELNTVKKQLITTVTEVTTTHMNKVQDVDNGVEVPDLSEGQDEEVNDTTTADPDQIPYEKRDEVRAKIQRRLNTYQAKILNSPRIGKKLLVLDIDYTLFDHRSVAETGAELMRPYLHEFLTESYKNYDIGIWSATSLKWIESKMKLLGVEAISQLRTTSTMYEYKIIFYMDSGAMISVYTKEFGLQDVKPLPVIWEKYPDLYTQKNTIMFDDVSRNFLLNPFNGLKIRPFKRAHFTRTTDRELQRLTTYLTMIANYEDLSLLDHRKWEQMIETGTFIKRK</sequence>
<dbReference type="PROSITE" id="PS50969">
    <property type="entry name" value="FCP1"/>
    <property type="match status" value="1"/>
</dbReference>
<dbReference type="Proteomes" id="UP000677228">
    <property type="component" value="Unassembled WGS sequence"/>
</dbReference>
<dbReference type="InterPro" id="IPR023214">
    <property type="entry name" value="HAD_sf"/>
</dbReference>
<evidence type="ECO:0000256" key="3">
    <source>
        <dbReference type="ARBA" id="ARBA00023242"/>
    </source>
</evidence>